<protein>
    <recommendedName>
        <fullName evidence="4">Tyrosine specific protein phosphatases domain-containing protein</fullName>
    </recommendedName>
</protein>
<reference evidence="2" key="1">
    <citation type="submission" date="2020-11" db="EMBL/GenBank/DDBJ databases">
        <title>Genome of Flavobacterium soyangense.</title>
        <authorList>
            <person name="Liu Q."/>
            <person name="Xin Y.-H."/>
        </authorList>
    </citation>
    <scope>NUCLEOTIDE SEQUENCE</scope>
    <source>
        <strain evidence="2">CGMCC 1.13493</strain>
    </source>
</reference>
<feature type="transmembrane region" description="Helical" evidence="1">
    <location>
        <begin position="16"/>
        <end position="38"/>
    </location>
</feature>
<dbReference type="EMBL" id="JADHEC010000001">
    <property type="protein sequence ID" value="MBF2707096.1"/>
    <property type="molecule type" value="Genomic_DNA"/>
</dbReference>
<keyword evidence="1" id="KW-1133">Transmembrane helix</keyword>
<evidence type="ECO:0000313" key="2">
    <source>
        <dbReference type="EMBL" id="MBF2707096.1"/>
    </source>
</evidence>
<evidence type="ECO:0000313" key="3">
    <source>
        <dbReference type="Proteomes" id="UP000646211"/>
    </source>
</evidence>
<evidence type="ECO:0008006" key="4">
    <source>
        <dbReference type="Google" id="ProtNLM"/>
    </source>
</evidence>
<sequence length="487" mass="56091">MKKMRKSYFNFSAKNVFLFCLIWFCIGFTIGTFVLIYPVHWITDYSATNNWSSSKENIFIKIAIILYVILSFFISVRLLTVYYKIRTKTSVFSFFAILISLTVSVLWLWFNPELMERINPQNVSAERTKNAHFFFGPYPSESTLYDLKENDYTLVISLLNPAVVPFEPKLINDEERAVSKVGIKYINIPLLPWVSDNAEAINKLKEIIKNEKGKVYVHCYLGKDRVNVVKNIIKNNNGIIDKSAESEQSRRLEDVTKFERGDIIKLETDVFLTPYPTDEEYFSFILTSPIKNIVSLLNPLDKEDLVMIEKEKKLLPQYGINLHQMPLIIDPYNPDTVLDIVRKIKKLPQPIVIHAFFTKGIMKEAIELTYKNQKQSLPPSLFLESMANGLPTVISSNVVAGMTPLESEFKSYLYSRGIRNIAFTGIKKAKKNKILETQAIKSGLKWRNFNLNNPALLQAIKTEGTWYIYGSPVEEIKKELNDKIVTP</sequence>
<name>A0A930U9A4_9FLAO</name>
<dbReference type="AlphaFoldDB" id="A0A930U9A4"/>
<gene>
    <name evidence="2" type="ORF">IR213_00585</name>
</gene>
<organism evidence="2 3">
    <name type="scientific">Flavobacterium soyangense</name>
    <dbReference type="NCBI Taxonomy" id="2023265"/>
    <lineage>
        <taxon>Bacteria</taxon>
        <taxon>Pseudomonadati</taxon>
        <taxon>Bacteroidota</taxon>
        <taxon>Flavobacteriia</taxon>
        <taxon>Flavobacteriales</taxon>
        <taxon>Flavobacteriaceae</taxon>
        <taxon>Flavobacterium</taxon>
    </lineage>
</organism>
<dbReference type="Gene3D" id="3.90.190.10">
    <property type="entry name" value="Protein tyrosine phosphatase superfamily"/>
    <property type="match status" value="2"/>
</dbReference>
<keyword evidence="1" id="KW-0472">Membrane</keyword>
<dbReference type="SUPFAM" id="SSF52799">
    <property type="entry name" value="(Phosphotyrosine protein) phosphatases II"/>
    <property type="match status" value="2"/>
</dbReference>
<dbReference type="InterPro" id="IPR029021">
    <property type="entry name" value="Prot-tyrosine_phosphatase-like"/>
</dbReference>
<evidence type="ECO:0000256" key="1">
    <source>
        <dbReference type="SAM" id="Phobius"/>
    </source>
</evidence>
<comment type="caution">
    <text evidence="2">The sequence shown here is derived from an EMBL/GenBank/DDBJ whole genome shotgun (WGS) entry which is preliminary data.</text>
</comment>
<dbReference type="Proteomes" id="UP000646211">
    <property type="component" value="Unassembled WGS sequence"/>
</dbReference>
<proteinExistence type="predicted"/>
<keyword evidence="3" id="KW-1185">Reference proteome</keyword>
<accession>A0A930U9A4</accession>
<feature type="transmembrane region" description="Helical" evidence="1">
    <location>
        <begin position="58"/>
        <end position="79"/>
    </location>
</feature>
<dbReference type="RefSeq" id="WP_194310367.1">
    <property type="nucleotide sequence ID" value="NZ_JADHEC010000001.1"/>
</dbReference>
<feature type="transmembrane region" description="Helical" evidence="1">
    <location>
        <begin position="91"/>
        <end position="110"/>
    </location>
</feature>
<keyword evidence="1" id="KW-0812">Transmembrane</keyword>